<gene>
    <name evidence="1" type="ORF">DFQ02_1131</name>
</gene>
<keyword evidence="2" id="KW-1185">Reference proteome</keyword>
<dbReference type="AlphaFoldDB" id="A0A3D9H4Z1"/>
<dbReference type="Proteomes" id="UP000256629">
    <property type="component" value="Unassembled WGS sequence"/>
</dbReference>
<protein>
    <submittedName>
        <fullName evidence="1">Uncharacterized protein</fullName>
    </submittedName>
</protein>
<name>A0A3D9H4Z1_9FLAO</name>
<proteinExistence type="predicted"/>
<accession>A0A3D9H4Z1</accession>
<comment type="caution">
    <text evidence="1">The sequence shown here is derived from an EMBL/GenBank/DDBJ whole genome shotgun (WGS) entry which is preliminary data.</text>
</comment>
<dbReference type="OrthoDB" id="1426706at2"/>
<sequence>MNSRTIEKNIGKPTKIDWKKPKAIGSSSFYLKSFKAKNNSTEFIKENSKCSFEKYSGGILLRSNLSNKTSALTIKESEIEYIKLIRGKESVEPLTLSPMWIMLKLGVSKLIARYFRIVLGEYSIDEMKLKIETKNQIMEFTQNGYIFERQLSFFKNLNYGEKLIIEMNE</sequence>
<reference evidence="1 2" key="1">
    <citation type="submission" date="2018-07" db="EMBL/GenBank/DDBJ databases">
        <title>Genomic Encyclopedia of Type Strains, Phase III (KMG-III): the genomes of soil and plant-associated and newly described type strains.</title>
        <authorList>
            <person name="Whitman W."/>
        </authorList>
    </citation>
    <scope>NUCLEOTIDE SEQUENCE [LARGE SCALE GENOMIC DNA]</scope>
    <source>
        <strain evidence="1 2">CECT 8487</strain>
    </source>
</reference>
<dbReference type="RefSeq" id="WP_027127321.1">
    <property type="nucleotide sequence ID" value="NZ_QRDX01000013.1"/>
</dbReference>
<evidence type="ECO:0000313" key="1">
    <source>
        <dbReference type="EMBL" id="RED44241.1"/>
    </source>
</evidence>
<dbReference type="EMBL" id="QRDX01000013">
    <property type="protein sequence ID" value="RED44241.1"/>
    <property type="molecule type" value="Genomic_DNA"/>
</dbReference>
<organism evidence="1 2">
    <name type="scientific">Seonamhaeicola aphaedonensis</name>
    <dbReference type="NCBI Taxonomy" id="1461338"/>
    <lineage>
        <taxon>Bacteria</taxon>
        <taxon>Pseudomonadati</taxon>
        <taxon>Bacteroidota</taxon>
        <taxon>Flavobacteriia</taxon>
        <taxon>Flavobacteriales</taxon>
        <taxon>Flavobacteriaceae</taxon>
    </lineage>
</organism>
<evidence type="ECO:0000313" key="2">
    <source>
        <dbReference type="Proteomes" id="UP000256629"/>
    </source>
</evidence>